<evidence type="ECO:0000313" key="12">
    <source>
        <dbReference type="Proteomes" id="UP000001554"/>
    </source>
</evidence>
<dbReference type="InterPro" id="IPR007604">
    <property type="entry name" value="CP2"/>
</dbReference>
<accession>A0A9J7KGY9</accession>
<feature type="domain" description="Grh/CP2 DB" evidence="11">
    <location>
        <begin position="54"/>
        <end position="289"/>
    </location>
</feature>
<keyword evidence="7 9" id="KW-0539">Nucleus</keyword>
<dbReference type="Pfam" id="PF18016">
    <property type="entry name" value="SAM_3"/>
    <property type="match status" value="1"/>
</dbReference>
<dbReference type="PANTHER" id="PTHR11037:SF21">
    <property type="entry name" value="GEMINI, ISOFORM C"/>
    <property type="match status" value="1"/>
</dbReference>
<keyword evidence="5 9" id="KW-0238">DNA-binding</keyword>
<comment type="similarity">
    <text evidence="2">Belongs to the grh/CP2 family. CP2 subfamily.</text>
</comment>
<keyword evidence="3" id="KW-0597">Phosphoprotein</keyword>
<dbReference type="GO" id="GO:0000978">
    <property type="term" value="F:RNA polymerase II cis-regulatory region sequence-specific DNA binding"/>
    <property type="evidence" value="ECO:0000318"/>
    <property type="project" value="GO_Central"/>
</dbReference>
<dbReference type="PANTHER" id="PTHR11037">
    <property type="entry name" value="TRANSCRIPTION FACTOR CP2"/>
    <property type="match status" value="1"/>
</dbReference>
<keyword evidence="6" id="KW-0804">Transcription</keyword>
<evidence type="ECO:0000256" key="8">
    <source>
        <dbReference type="ARBA" id="ARBA00067531"/>
    </source>
</evidence>
<proteinExistence type="inferred from homology"/>
<evidence type="ECO:0000313" key="13">
    <source>
        <dbReference type="RefSeq" id="XP_035658192.1"/>
    </source>
</evidence>
<dbReference type="FunFam" id="1.10.150.50:FF:000036">
    <property type="entry name" value="upstream-binding protein 1 isoform X1"/>
    <property type="match status" value="1"/>
</dbReference>
<evidence type="ECO:0000256" key="6">
    <source>
        <dbReference type="ARBA" id="ARBA00023163"/>
    </source>
</evidence>
<organism evidence="12 13">
    <name type="scientific">Branchiostoma floridae</name>
    <name type="common">Florida lancelet</name>
    <name type="synonym">Amphioxus</name>
    <dbReference type="NCBI Taxonomy" id="7739"/>
    <lineage>
        <taxon>Eukaryota</taxon>
        <taxon>Metazoa</taxon>
        <taxon>Chordata</taxon>
        <taxon>Cephalochordata</taxon>
        <taxon>Leptocardii</taxon>
        <taxon>Amphioxiformes</taxon>
        <taxon>Branchiostomatidae</taxon>
        <taxon>Branchiostoma</taxon>
    </lineage>
</organism>
<feature type="region of interest" description="Disordered" evidence="10">
    <location>
        <begin position="277"/>
        <end position="310"/>
    </location>
</feature>
<evidence type="ECO:0000256" key="2">
    <source>
        <dbReference type="ARBA" id="ARBA00010852"/>
    </source>
</evidence>
<dbReference type="InterPro" id="IPR040167">
    <property type="entry name" value="TF_CP2-like"/>
</dbReference>
<evidence type="ECO:0000256" key="9">
    <source>
        <dbReference type="PROSITE-ProRule" id="PRU01313"/>
    </source>
</evidence>
<dbReference type="Pfam" id="PF25416">
    <property type="entry name" value="GRHL1_C"/>
    <property type="match status" value="1"/>
</dbReference>
<reference evidence="12" key="1">
    <citation type="journal article" date="2020" name="Nat. Ecol. Evol.">
        <title>Deeply conserved synteny resolves early events in vertebrate evolution.</title>
        <authorList>
            <person name="Simakov O."/>
            <person name="Marletaz F."/>
            <person name="Yue J.X."/>
            <person name="O'Connell B."/>
            <person name="Jenkins J."/>
            <person name="Brandt A."/>
            <person name="Calef R."/>
            <person name="Tung C.H."/>
            <person name="Huang T.K."/>
            <person name="Schmutz J."/>
            <person name="Satoh N."/>
            <person name="Yu J.K."/>
            <person name="Putnam N.H."/>
            <person name="Green R.E."/>
            <person name="Rokhsar D.S."/>
        </authorList>
    </citation>
    <scope>NUCLEOTIDE SEQUENCE [LARGE SCALE GENOMIC DNA]</scope>
    <source>
        <strain evidence="12">S238N-H82</strain>
    </source>
</reference>
<feature type="compositionally biased region" description="Polar residues" evidence="10">
    <location>
        <begin position="277"/>
        <end position="289"/>
    </location>
</feature>
<dbReference type="RefSeq" id="XP_035658192.1">
    <property type="nucleotide sequence ID" value="XM_035802299.1"/>
</dbReference>
<evidence type="ECO:0000259" key="11">
    <source>
        <dbReference type="PROSITE" id="PS51968"/>
    </source>
</evidence>
<keyword evidence="12" id="KW-1185">Reference proteome</keyword>
<dbReference type="SUPFAM" id="SSF47769">
    <property type="entry name" value="SAM/Pointed domain"/>
    <property type="match status" value="1"/>
</dbReference>
<keyword evidence="4" id="KW-0805">Transcription regulation</keyword>
<dbReference type="GO" id="GO:0006357">
    <property type="term" value="P:regulation of transcription by RNA polymerase II"/>
    <property type="evidence" value="ECO:0000318"/>
    <property type="project" value="GO_Central"/>
</dbReference>
<feature type="region of interest" description="Disordered" evidence="10">
    <location>
        <begin position="342"/>
        <end position="362"/>
    </location>
</feature>
<dbReference type="KEGG" id="bfo:118403563"/>
<dbReference type="AlphaFoldDB" id="A0A9J7KGY9"/>
<name>A0A9J7KGY9_BRAFL</name>
<evidence type="ECO:0000256" key="3">
    <source>
        <dbReference type="ARBA" id="ARBA00022553"/>
    </source>
</evidence>
<evidence type="ECO:0000256" key="1">
    <source>
        <dbReference type="ARBA" id="ARBA00004123"/>
    </source>
</evidence>
<evidence type="ECO:0000256" key="4">
    <source>
        <dbReference type="ARBA" id="ARBA00023015"/>
    </source>
</evidence>
<comment type="subcellular location">
    <subcellularLocation>
        <location evidence="1 9">Nucleus</location>
    </subcellularLocation>
</comment>
<dbReference type="GeneID" id="118403563"/>
<dbReference type="GO" id="GO:0005634">
    <property type="term" value="C:nucleus"/>
    <property type="evidence" value="ECO:0000318"/>
    <property type="project" value="GO_Central"/>
</dbReference>
<protein>
    <recommendedName>
        <fullName evidence="8">Upstream-binding protein 1</fullName>
    </recommendedName>
</protein>
<dbReference type="CDD" id="cd09537">
    <property type="entry name" value="SAM_CP2-like"/>
    <property type="match status" value="1"/>
</dbReference>
<reference evidence="13" key="2">
    <citation type="submission" date="2025-08" db="UniProtKB">
        <authorList>
            <consortium name="RefSeq"/>
        </authorList>
    </citation>
    <scope>IDENTIFICATION</scope>
    <source>
        <strain evidence="13">S238N-H82</strain>
        <tissue evidence="13">Testes</tissue>
    </source>
</reference>
<feature type="compositionally biased region" description="Low complexity" evidence="10">
    <location>
        <begin position="290"/>
        <end position="310"/>
    </location>
</feature>
<dbReference type="OrthoDB" id="9996779at2759"/>
<dbReference type="Gene3D" id="1.10.150.50">
    <property type="entry name" value="Transcription Factor, Ets-1"/>
    <property type="match status" value="1"/>
</dbReference>
<evidence type="ECO:0000256" key="5">
    <source>
        <dbReference type="ARBA" id="ARBA00023125"/>
    </source>
</evidence>
<dbReference type="InterPro" id="IPR041418">
    <property type="entry name" value="SAM_3"/>
</dbReference>
<dbReference type="Pfam" id="PF04516">
    <property type="entry name" value="CP2"/>
    <property type="match status" value="1"/>
</dbReference>
<dbReference type="InterPro" id="IPR013761">
    <property type="entry name" value="SAM/pointed_sf"/>
</dbReference>
<dbReference type="GO" id="GO:0001228">
    <property type="term" value="F:DNA-binding transcription activator activity, RNA polymerase II-specific"/>
    <property type="evidence" value="ECO:0000318"/>
    <property type="project" value="GO_Central"/>
</dbReference>
<evidence type="ECO:0000256" key="7">
    <source>
        <dbReference type="ARBA" id="ARBA00023242"/>
    </source>
</evidence>
<dbReference type="InterPro" id="IPR057520">
    <property type="entry name" value="GRHL1/CP2_C"/>
</dbReference>
<evidence type="ECO:0000256" key="10">
    <source>
        <dbReference type="SAM" id="MobiDB-lite"/>
    </source>
</evidence>
<sequence>MAWARTSDSLDAAADAADGLTADFDASLSGLGHELGSTAYNMSEVLALPIFKQEGLENSFQYILCAATSPASKINEETVTYLNQRQSYELRLKRLGDNSSFQGGELLKSVVRVVFHDRRLQYTEYEQLAQWRSIRPNERLLDIDIPLSVNIYDIRKDPTAVNKVEFQWDPNKDTSVAIQVHCISTEFTAHRHGGEKGIPFRIQVDSYSIEEEHLHSASCQIKVFKPKGADRKIKTDREKMEKKPDKDKYQPSYEYTILTEVCIMPLHDTCTQQENVYQSGTSPQHNVCTSPDASFNSPASSSYNSSFQSPPDINRSVKTLMFSPHLSGLLLTFVCFPHRSLQSPTNSTTHPPPTEDGDDKAGATESLILPSEPLSPGASIQETQNWLVHNRFGNYVRTFNNFAGADLLRLTREDLVQICGPADGIRLFNALQARAIRPRLTMYVCLESQHVYHAIFLENLCVEELKLKIAQLFNASPSQLADLYRQGPTGIHVIITDQMVQNLNDETCFALSMVKAENDETRYHVVFK</sequence>
<dbReference type="OMA" id="XNLLPTT"/>
<dbReference type="Proteomes" id="UP000001554">
    <property type="component" value="Chromosome 16"/>
</dbReference>
<gene>
    <name evidence="13" type="primary">LOC118403563</name>
</gene>
<dbReference type="PROSITE" id="PS51968">
    <property type="entry name" value="GRH_CP2_DB"/>
    <property type="match status" value="1"/>
</dbReference>